<name>A0A512DUG6_9PROT</name>
<sequence length="60" mass="6115">MLASATDRKGAEPAGSTGKGRVDEFQYGIGFIGAAEGGKNGRRIPVVAISADQPIPEADL</sequence>
<keyword evidence="3" id="KW-1185">Reference proteome</keyword>
<organism evidence="2 3">
    <name type="scientific">Skermanella aerolata</name>
    <dbReference type="NCBI Taxonomy" id="393310"/>
    <lineage>
        <taxon>Bacteria</taxon>
        <taxon>Pseudomonadati</taxon>
        <taxon>Pseudomonadota</taxon>
        <taxon>Alphaproteobacteria</taxon>
        <taxon>Rhodospirillales</taxon>
        <taxon>Azospirillaceae</taxon>
        <taxon>Skermanella</taxon>
    </lineage>
</organism>
<evidence type="ECO:0000313" key="2">
    <source>
        <dbReference type="EMBL" id="GEO40116.1"/>
    </source>
</evidence>
<proteinExistence type="predicted"/>
<feature type="compositionally biased region" description="Basic and acidic residues" evidence="1">
    <location>
        <begin position="1"/>
        <end position="11"/>
    </location>
</feature>
<protein>
    <submittedName>
        <fullName evidence="2">Uncharacterized protein</fullName>
    </submittedName>
</protein>
<evidence type="ECO:0000256" key="1">
    <source>
        <dbReference type="SAM" id="MobiDB-lite"/>
    </source>
</evidence>
<accession>A0A512DUG6</accession>
<evidence type="ECO:0000313" key="3">
    <source>
        <dbReference type="Proteomes" id="UP000321523"/>
    </source>
</evidence>
<dbReference type="EMBL" id="BJYZ01000019">
    <property type="protein sequence ID" value="GEO40116.1"/>
    <property type="molecule type" value="Genomic_DNA"/>
</dbReference>
<dbReference type="Proteomes" id="UP000321523">
    <property type="component" value="Unassembled WGS sequence"/>
</dbReference>
<dbReference type="AlphaFoldDB" id="A0A512DUG6"/>
<reference evidence="2 3" key="1">
    <citation type="submission" date="2019-07" db="EMBL/GenBank/DDBJ databases">
        <title>Whole genome shotgun sequence of Skermanella aerolata NBRC 106429.</title>
        <authorList>
            <person name="Hosoyama A."/>
            <person name="Uohara A."/>
            <person name="Ohji S."/>
            <person name="Ichikawa N."/>
        </authorList>
    </citation>
    <scope>NUCLEOTIDE SEQUENCE [LARGE SCALE GENOMIC DNA]</scope>
    <source>
        <strain evidence="2 3">NBRC 106429</strain>
    </source>
</reference>
<feature type="region of interest" description="Disordered" evidence="1">
    <location>
        <begin position="1"/>
        <end position="22"/>
    </location>
</feature>
<gene>
    <name evidence="2" type="ORF">SAE02_42640</name>
</gene>
<comment type="caution">
    <text evidence="2">The sequence shown here is derived from an EMBL/GenBank/DDBJ whole genome shotgun (WGS) entry which is preliminary data.</text>
</comment>